<proteinExistence type="predicted"/>
<feature type="transmembrane region" description="Helical" evidence="1">
    <location>
        <begin position="21"/>
        <end position="45"/>
    </location>
</feature>
<accession>A0ABT5SFC0</accession>
<dbReference type="EMBL" id="JAQZCI010000001">
    <property type="protein sequence ID" value="MDD7960931.1"/>
    <property type="molecule type" value="Genomic_DNA"/>
</dbReference>
<name>A0ABT5SFC0_9MICO</name>
<gene>
    <name evidence="2" type="ORF">PUW80_01055</name>
</gene>
<dbReference type="Proteomes" id="UP001218170">
    <property type="component" value="Unassembled WGS sequence"/>
</dbReference>
<keyword evidence="3" id="KW-1185">Reference proteome</keyword>
<protein>
    <submittedName>
        <fullName evidence="2">Uncharacterized protein</fullName>
    </submittedName>
</protein>
<comment type="caution">
    <text evidence="2">The sequence shown here is derived from an EMBL/GenBank/DDBJ whole genome shotgun (WGS) entry which is preliminary data.</text>
</comment>
<keyword evidence="1" id="KW-0472">Membrane</keyword>
<dbReference type="RefSeq" id="WP_274263637.1">
    <property type="nucleotide sequence ID" value="NZ_JAQZCI010000001.1"/>
</dbReference>
<keyword evidence="1" id="KW-1133">Transmembrane helix</keyword>
<organism evidence="2 3">
    <name type="scientific">Microbacterium thalli</name>
    <dbReference type="NCBI Taxonomy" id="3027921"/>
    <lineage>
        <taxon>Bacteria</taxon>
        <taxon>Bacillati</taxon>
        <taxon>Actinomycetota</taxon>
        <taxon>Actinomycetes</taxon>
        <taxon>Micrococcales</taxon>
        <taxon>Microbacteriaceae</taxon>
        <taxon>Microbacterium</taxon>
    </lineage>
</organism>
<reference evidence="2 3" key="1">
    <citation type="submission" date="2023-02" db="EMBL/GenBank/DDBJ databases">
        <title>Study of novel species of the Microbacterium genus.</title>
        <authorList>
            <person name="Arroyo-Herrera I."/>
            <person name="Roman-Ponce B."/>
            <person name="Vasquez-Murrieta M.S."/>
        </authorList>
    </citation>
    <scope>NUCLEOTIDE SEQUENCE [LARGE SCALE GENOMIC DNA]</scope>
    <source>
        <strain evidence="2 3">NE1TT3</strain>
    </source>
</reference>
<evidence type="ECO:0000256" key="1">
    <source>
        <dbReference type="SAM" id="Phobius"/>
    </source>
</evidence>
<keyword evidence="1" id="KW-0812">Transmembrane</keyword>
<evidence type="ECO:0000313" key="3">
    <source>
        <dbReference type="Proteomes" id="UP001218170"/>
    </source>
</evidence>
<sequence length="225" mass="22785">MTQTRHALRAQRARRRSTRGAALRLAAAAGMLAFGAISISAAALADSATLGLGANGIGFEGRFAIGTVSLDGTVEQVIADGPAERPIPEAALLVPGGSISIEIPVFNNTERLAADTTVTVVAAGGDGAVADVPNITPYLRFTAVDPAGNELFSAATWDEATGSLGVLAPRGDLPLTDGDAFAPGAEGSAQTLVLTIDYLDEPGTEELNGGLSALSVRFDATSVRP</sequence>
<evidence type="ECO:0000313" key="2">
    <source>
        <dbReference type="EMBL" id="MDD7960931.1"/>
    </source>
</evidence>